<dbReference type="KEGG" id="xla:108710998"/>
<accession>A0A8J1MK86</accession>
<dbReference type="PANTHER" id="PTHR17408">
    <property type="entry name" value="HISTONE RNA HAIRPIN-BINDING PROTEIN"/>
    <property type="match status" value="1"/>
</dbReference>
<dbReference type="OrthoDB" id="265795at2759"/>
<organism evidence="4 5">
    <name type="scientific">Xenopus laevis</name>
    <name type="common">African clawed frog</name>
    <dbReference type="NCBI Taxonomy" id="8355"/>
    <lineage>
        <taxon>Eukaryota</taxon>
        <taxon>Metazoa</taxon>
        <taxon>Chordata</taxon>
        <taxon>Craniata</taxon>
        <taxon>Vertebrata</taxon>
        <taxon>Euteleostomi</taxon>
        <taxon>Amphibia</taxon>
        <taxon>Batrachia</taxon>
        <taxon>Anura</taxon>
        <taxon>Pipoidea</taxon>
        <taxon>Pipidae</taxon>
        <taxon>Xenopodinae</taxon>
        <taxon>Xenopus</taxon>
        <taxon>Xenopus</taxon>
    </lineage>
</organism>
<dbReference type="InterPro" id="IPR026502">
    <property type="entry name" value="SLBP1/SLBP2"/>
</dbReference>
<dbReference type="Gene3D" id="1.10.8.1120">
    <property type="entry name" value="Histone RNA hairpin-binding protein RNA-binding domain"/>
    <property type="match status" value="1"/>
</dbReference>
<dbReference type="InterPro" id="IPR029344">
    <property type="entry name" value="SLBP_RNA_bind"/>
</dbReference>
<dbReference type="CTD" id="108710998"/>
<dbReference type="Pfam" id="PF15247">
    <property type="entry name" value="SLBP_RNA_bind"/>
    <property type="match status" value="1"/>
</dbReference>
<dbReference type="Proteomes" id="UP000186698">
    <property type="component" value="Chromosome 3L"/>
</dbReference>
<evidence type="ECO:0000313" key="5">
    <source>
        <dbReference type="RefSeq" id="XP_041442179.1"/>
    </source>
</evidence>
<dbReference type="GO" id="GO:0006398">
    <property type="term" value="P:mRNA 3'-end processing by stem-loop binding and cleavage"/>
    <property type="evidence" value="ECO:0000318"/>
    <property type="project" value="GO_Central"/>
</dbReference>
<evidence type="ECO:0000313" key="4">
    <source>
        <dbReference type="Proteomes" id="UP000186698"/>
    </source>
</evidence>
<dbReference type="GO" id="GO:0071204">
    <property type="term" value="C:histone pre-mRNA 3'end processing complex"/>
    <property type="evidence" value="ECO:0000318"/>
    <property type="project" value="GO_Central"/>
</dbReference>
<comment type="similarity">
    <text evidence="1">Belongs to the SLBP family.</text>
</comment>
<dbReference type="GO" id="GO:0003729">
    <property type="term" value="F:mRNA binding"/>
    <property type="evidence" value="ECO:0000318"/>
    <property type="project" value="GO_Central"/>
</dbReference>
<reference evidence="5" key="1">
    <citation type="submission" date="2025-08" db="UniProtKB">
        <authorList>
            <consortium name="RefSeq"/>
        </authorList>
    </citation>
    <scope>IDENTIFICATION</scope>
    <source>
        <strain evidence="5">J_2021</strain>
        <tissue evidence="5">Erythrocytes</tissue>
    </source>
</reference>
<dbReference type="AlphaFoldDB" id="A0A8J1MK86"/>
<evidence type="ECO:0000256" key="2">
    <source>
        <dbReference type="ARBA" id="ARBA00022884"/>
    </source>
</evidence>
<gene>
    <name evidence="5" type="primary">LOC108710998</name>
</gene>
<dbReference type="GO" id="GO:0005737">
    <property type="term" value="C:cytoplasm"/>
    <property type="evidence" value="ECO:0000318"/>
    <property type="project" value="GO_Central"/>
</dbReference>
<dbReference type="GO" id="GO:0071207">
    <property type="term" value="F:histone pre-mRNA stem-loop binding"/>
    <property type="evidence" value="ECO:0000318"/>
    <property type="project" value="GO_Central"/>
</dbReference>
<evidence type="ECO:0000259" key="3">
    <source>
        <dbReference type="Pfam" id="PF15247"/>
    </source>
</evidence>
<dbReference type="InterPro" id="IPR038294">
    <property type="entry name" value="SLBP_RNA_bind_sf"/>
</dbReference>
<keyword evidence="4" id="KW-1185">Reference proteome</keyword>
<keyword evidence="2" id="KW-0694">RNA-binding</keyword>
<proteinExistence type="inferred from homology"/>
<sequence length="246" mass="29022">MQRLVPQLEVCVPPVIHPQVSLYGMPQTLLPEPWMLINSNTAMEEIFGSELPESISCTERMYGANTVSVGVDTELDLQEFDRSDFRMTTSHDAAARYEMDQATLQRRQKQIYYGKNTVGYQCYLQQVPKTERKPGVRPRTPNKCRKYSRRSWDTQIKLWRRALHAWDPPSQKSFQEEHSFNPTQRLLESWLQDSKSLQKQDIDWLGLQLSTLHNLDYCEGQMQNSFDWLQFRDHTNDYTYPHWLGL</sequence>
<dbReference type="PANTHER" id="PTHR17408:SF11">
    <property type="entry name" value="STEM-LOOP BINDING PROTEIN-LIKE"/>
    <property type="match status" value="1"/>
</dbReference>
<feature type="domain" description="Histone RNA hairpin-binding protein RNA-binding" evidence="3">
    <location>
        <begin position="100"/>
        <end position="168"/>
    </location>
</feature>
<dbReference type="GO" id="GO:0051028">
    <property type="term" value="P:mRNA transport"/>
    <property type="evidence" value="ECO:0000318"/>
    <property type="project" value="GO_Central"/>
</dbReference>
<dbReference type="GeneID" id="108710998"/>
<dbReference type="RefSeq" id="XP_041442179.1">
    <property type="nucleotide sequence ID" value="XM_041586245.1"/>
</dbReference>
<name>A0A8J1MK86_XENLA</name>
<evidence type="ECO:0000256" key="1">
    <source>
        <dbReference type="ARBA" id="ARBA00006151"/>
    </source>
</evidence>
<dbReference type="FunFam" id="1.10.8.1120:FF:000001">
    <property type="entry name" value="Histone RNA hairpin-binding protein-like"/>
    <property type="match status" value="1"/>
</dbReference>
<protein>
    <submittedName>
        <fullName evidence="5">Oocyte-specific histone RNA stem-loop-binding protein 2-like</fullName>
    </submittedName>
</protein>